<organism evidence="9">
    <name type="scientific">bioreactor metagenome</name>
    <dbReference type="NCBI Taxonomy" id="1076179"/>
    <lineage>
        <taxon>unclassified sequences</taxon>
        <taxon>metagenomes</taxon>
        <taxon>ecological metagenomes</taxon>
    </lineage>
</organism>
<evidence type="ECO:0000313" key="9">
    <source>
        <dbReference type="EMBL" id="MPM56530.1"/>
    </source>
</evidence>
<comment type="subcellular location">
    <subcellularLocation>
        <location evidence="1">Cell membrane</location>
        <topology evidence="1">Multi-pass membrane protein</topology>
    </subcellularLocation>
</comment>
<dbReference type="HAMAP" id="MF_00454">
    <property type="entry name" value="FluC"/>
    <property type="match status" value="1"/>
</dbReference>
<accession>A0A645ATS4</accession>
<feature type="transmembrane region" description="Helical" evidence="8">
    <location>
        <begin position="97"/>
        <end position="118"/>
    </location>
</feature>
<feature type="transmembrane region" description="Helical" evidence="8">
    <location>
        <begin position="35"/>
        <end position="55"/>
    </location>
</feature>
<gene>
    <name evidence="9" type="primary">crcB_17</name>
    <name evidence="9" type="ORF">SDC9_103336</name>
</gene>
<dbReference type="Pfam" id="PF02537">
    <property type="entry name" value="CRCB"/>
    <property type="match status" value="1"/>
</dbReference>
<keyword evidence="4 8" id="KW-1133">Transmembrane helix</keyword>
<proteinExistence type="inferred from homology"/>
<dbReference type="InterPro" id="IPR003691">
    <property type="entry name" value="FluC"/>
</dbReference>
<evidence type="ECO:0000256" key="6">
    <source>
        <dbReference type="ARBA" id="ARBA00035120"/>
    </source>
</evidence>
<dbReference type="PANTHER" id="PTHR28259:SF1">
    <property type="entry name" value="FLUORIDE EXPORT PROTEIN 1-RELATED"/>
    <property type="match status" value="1"/>
</dbReference>
<evidence type="ECO:0000256" key="4">
    <source>
        <dbReference type="ARBA" id="ARBA00022989"/>
    </source>
</evidence>
<name>A0A645ATS4_9ZZZZ</name>
<evidence type="ECO:0000256" key="3">
    <source>
        <dbReference type="ARBA" id="ARBA00022692"/>
    </source>
</evidence>
<dbReference type="GO" id="GO:1903425">
    <property type="term" value="F:fluoride transmembrane transporter activity"/>
    <property type="evidence" value="ECO:0007669"/>
    <property type="project" value="TreeGrafter"/>
</dbReference>
<keyword evidence="2" id="KW-1003">Cell membrane</keyword>
<reference evidence="9" key="1">
    <citation type="submission" date="2019-08" db="EMBL/GenBank/DDBJ databases">
        <authorList>
            <person name="Kucharzyk K."/>
            <person name="Murdoch R.W."/>
            <person name="Higgins S."/>
            <person name="Loffler F."/>
        </authorList>
    </citation>
    <scope>NUCLEOTIDE SEQUENCE</scope>
</reference>
<keyword evidence="3 8" id="KW-0812">Transmembrane</keyword>
<evidence type="ECO:0000256" key="5">
    <source>
        <dbReference type="ARBA" id="ARBA00023136"/>
    </source>
</evidence>
<keyword evidence="5 8" id="KW-0472">Membrane</keyword>
<feature type="transmembrane region" description="Helical" evidence="8">
    <location>
        <begin position="67"/>
        <end position="85"/>
    </location>
</feature>
<dbReference type="PANTHER" id="PTHR28259">
    <property type="entry name" value="FLUORIDE EXPORT PROTEIN 1-RELATED"/>
    <property type="match status" value="1"/>
</dbReference>
<evidence type="ECO:0000256" key="7">
    <source>
        <dbReference type="ARBA" id="ARBA00035585"/>
    </source>
</evidence>
<protein>
    <submittedName>
        <fullName evidence="9">Putative fluoride ion transporter CrcB</fullName>
    </submittedName>
</protein>
<dbReference type="NCBIfam" id="TIGR00494">
    <property type="entry name" value="crcB"/>
    <property type="match status" value="1"/>
</dbReference>
<comment type="similarity">
    <text evidence="6">Belongs to the fluoride channel Fluc/FEX (TC 1.A.43) family.</text>
</comment>
<evidence type="ECO:0000256" key="2">
    <source>
        <dbReference type="ARBA" id="ARBA00022475"/>
    </source>
</evidence>
<evidence type="ECO:0000256" key="1">
    <source>
        <dbReference type="ARBA" id="ARBA00004651"/>
    </source>
</evidence>
<comment type="catalytic activity">
    <reaction evidence="7">
        <text>fluoride(in) = fluoride(out)</text>
        <dbReference type="Rhea" id="RHEA:76159"/>
        <dbReference type="ChEBI" id="CHEBI:17051"/>
    </reaction>
    <physiologicalReaction direction="left-to-right" evidence="7">
        <dbReference type="Rhea" id="RHEA:76160"/>
    </physiologicalReaction>
</comment>
<evidence type="ECO:0000256" key="8">
    <source>
        <dbReference type="SAM" id="Phobius"/>
    </source>
</evidence>
<dbReference type="GO" id="GO:0005886">
    <property type="term" value="C:plasma membrane"/>
    <property type="evidence" value="ECO:0007669"/>
    <property type="project" value="UniProtKB-SubCell"/>
</dbReference>
<dbReference type="AlphaFoldDB" id="A0A645ATS4"/>
<comment type="caution">
    <text evidence="9">The sequence shown here is derived from an EMBL/GenBank/DDBJ whole genome shotgun (WGS) entry which is preliminary data.</text>
</comment>
<sequence length="124" mass="13410">MVKLFAVALGGSIGAATRYLVSTWAAERFGSDFPYGTLIVNVVGCFIIGAFLVLVTERVIANPYWRLIVAVGFLGGLTTFSSFGYETLKMVEDSQLLWAAYNIMANVLFGLLATWLGMTAARAI</sequence>
<dbReference type="EMBL" id="VSSQ01015800">
    <property type="protein sequence ID" value="MPM56530.1"/>
    <property type="molecule type" value="Genomic_DNA"/>
</dbReference>